<reference evidence="2" key="1">
    <citation type="journal article" date="2014" name="Genome Announc.">
        <title>Draft genome sequence of the plant-pathogenic soil fungus Rhizoctonia solani anastomosis group 3 strain Rhs1AP.</title>
        <authorList>
            <person name="Cubeta M.A."/>
            <person name="Thomas E."/>
            <person name="Dean R.A."/>
            <person name="Jabaji S."/>
            <person name="Neate S.M."/>
            <person name="Tavantzis S."/>
            <person name="Toda T."/>
            <person name="Vilgalys R."/>
            <person name="Bharathan N."/>
            <person name="Fedorova-Abrams N."/>
            <person name="Pakala S.B."/>
            <person name="Pakala S.M."/>
            <person name="Zafar N."/>
            <person name="Joardar V."/>
            <person name="Losada L."/>
            <person name="Nierman W.C."/>
        </authorList>
    </citation>
    <scope>NUCLEOTIDE SEQUENCE [LARGE SCALE GENOMIC DNA]</scope>
    <source>
        <strain evidence="2">AG-3</strain>
    </source>
</reference>
<dbReference type="EMBL" id="JATN01000322">
    <property type="protein sequence ID" value="EUC54333.1"/>
    <property type="molecule type" value="Genomic_DNA"/>
</dbReference>
<evidence type="ECO:0000313" key="2">
    <source>
        <dbReference type="Proteomes" id="UP000030108"/>
    </source>
</evidence>
<organism evidence="1 2">
    <name type="scientific">Rhizoctonia solani AG-3 Rhs1AP</name>
    <dbReference type="NCBI Taxonomy" id="1086054"/>
    <lineage>
        <taxon>Eukaryota</taxon>
        <taxon>Fungi</taxon>
        <taxon>Dikarya</taxon>
        <taxon>Basidiomycota</taxon>
        <taxon>Agaricomycotina</taxon>
        <taxon>Agaricomycetes</taxon>
        <taxon>Cantharellales</taxon>
        <taxon>Ceratobasidiaceae</taxon>
        <taxon>Rhizoctonia</taxon>
    </lineage>
</organism>
<dbReference type="AlphaFoldDB" id="X8IW13"/>
<proteinExistence type="predicted"/>
<comment type="caution">
    <text evidence="1">The sequence shown here is derived from an EMBL/GenBank/DDBJ whole genome shotgun (WGS) entry which is preliminary data.</text>
</comment>
<evidence type="ECO:0000313" key="1">
    <source>
        <dbReference type="EMBL" id="EUC54333.1"/>
    </source>
</evidence>
<accession>X8IW13</accession>
<sequence>MGVALGSQVHVSSYSGKK</sequence>
<name>X8IW13_9AGAM</name>
<protein>
    <submittedName>
        <fullName evidence="1">Uncharacterized protein</fullName>
    </submittedName>
</protein>
<gene>
    <name evidence="1" type="ORF">RSOL_038770</name>
</gene>
<dbReference type="Proteomes" id="UP000030108">
    <property type="component" value="Unassembled WGS sequence"/>
</dbReference>